<dbReference type="SUPFAM" id="SSF49464">
    <property type="entry name" value="Carboxypeptidase regulatory domain-like"/>
    <property type="match status" value="1"/>
</dbReference>
<organism evidence="2 3">
    <name type="scientific">Flexibacter flexilis DSM 6793</name>
    <dbReference type="NCBI Taxonomy" id="927664"/>
    <lineage>
        <taxon>Bacteria</taxon>
        <taxon>Pseudomonadati</taxon>
        <taxon>Bacteroidota</taxon>
        <taxon>Cytophagia</taxon>
        <taxon>Cytophagales</taxon>
        <taxon>Flexibacteraceae</taxon>
        <taxon>Flexibacter</taxon>
    </lineage>
</organism>
<dbReference type="OrthoDB" id="914976at2"/>
<reference evidence="2 3" key="1">
    <citation type="submission" date="2016-10" db="EMBL/GenBank/DDBJ databases">
        <authorList>
            <person name="de Groot N.N."/>
        </authorList>
    </citation>
    <scope>NUCLEOTIDE SEQUENCE [LARGE SCALE GENOMIC DNA]</scope>
    <source>
        <strain evidence="2 3">DSM 6793</strain>
    </source>
</reference>
<sequence length="329" mass="37071">MKKLILLLIIIGGKFTAQAQTHITAYSAHVFDQATRKPLPLVSVSSPQQSTYTDFAGAFSLKATSSDSIRFSSVGYNKVVFAAATLPDTIFLVPSNLLLKEVTVTQTPVRKREKMGAADKFGKIGKREWTGFWYKGKLHGLMHDDFSIAVRVNNTYRRSVKVSKVKFLISDDRNYTILKDETGFSDPITVTVPVQNTKILVRLHAHKPDFDEKPASKDVLLENLVMEVGKNQEVLEFDISEQCIMLPTQGLFFALDFLGIIENDQFISVEKLTDHQLHQFVPCFMPQDNLKEKTALQSFSKTTRNPNQWVLSLVGNYQMAAFVEIPSYP</sequence>
<keyword evidence="1" id="KW-0732">Signal</keyword>
<protein>
    <recommendedName>
        <fullName evidence="4">CarboxypepD_reg-like domain-containing protein</fullName>
    </recommendedName>
</protein>
<feature type="chain" id="PRO_5011503910" description="CarboxypepD_reg-like domain-containing protein" evidence="1">
    <location>
        <begin position="20"/>
        <end position="329"/>
    </location>
</feature>
<evidence type="ECO:0008006" key="4">
    <source>
        <dbReference type="Google" id="ProtNLM"/>
    </source>
</evidence>
<feature type="signal peptide" evidence="1">
    <location>
        <begin position="1"/>
        <end position="19"/>
    </location>
</feature>
<dbReference type="EMBL" id="FOLE01000015">
    <property type="protein sequence ID" value="SFC96489.1"/>
    <property type="molecule type" value="Genomic_DNA"/>
</dbReference>
<dbReference type="InterPro" id="IPR008969">
    <property type="entry name" value="CarboxyPept-like_regulatory"/>
</dbReference>
<evidence type="ECO:0000256" key="1">
    <source>
        <dbReference type="SAM" id="SignalP"/>
    </source>
</evidence>
<dbReference type="Pfam" id="PF13715">
    <property type="entry name" value="CarbopepD_reg_2"/>
    <property type="match status" value="1"/>
</dbReference>
<dbReference type="Proteomes" id="UP000199514">
    <property type="component" value="Unassembled WGS sequence"/>
</dbReference>
<name>A0A1I1NFT4_9BACT</name>
<evidence type="ECO:0000313" key="2">
    <source>
        <dbReference type="EMBL" id="SFC96489.1"/>
    </source>
</evidence>
<dbReference type="AlphaFoldDB" id="A0A1I1NFT4"/>
<proteinExistence type="predicted"/>
<evidence type="ECO:0000313" key="3">
    <source>
        <dbReference type="Proteomes" id="UP000199514"/>
    </source>
</evidence>
<accession>A0A1I1NFT4</accession>
<gene>
    <name evidence="2" type="ORF">SAMN05421780_1152</name>
</gene>
<dbReference type="RefSeq" id="WP_091516516.1">
    <property type="nucleotide sequence ID" value="NZ_FOLE01000015.1"/>
</dbReference>
<keyword evidence="3" id="KW-1185">Reference proteome</keyword>